<organism evidence="1 2">
    <name type="scientific">Lentzea albida</name>
    <dbReference type="NCBI Taxonomy" id="65499"/>
    <lineage>
        <taxon>Bacteria</taxon>
        <taxon>Bacillati</taxon>
        <taxon>Actinomycetota</taxon>
        <taxon>Actinomycetes</taxon>
        <taxon>Pseudonocardiales</taxon>
        <taxon>Pseudonocardiaceae</taxon>
        <taxon>Lentzea</taxon>
    </lineage>
</organism>
<dbReference type="InterPro" id="IPR036770">
    <property type="entry name" value="Ankyrin_rpt-contain_sf"/>
</dbReference>
<evidence type="ECO:0000313" key="1">
    <source>
        <dbReference type="EMBL" id="SEQ32255.1"/>
    </source>
</evidence>
<dbReference type="STRING" id="65499.SAMN04488000_102515"/>
<dbReference type="OrthoDB" id="189743at2"/>
<gene>
    <name evidence="1" type="ORF">SAMN04488000_102515</name>
</gene>
<evidence type="ECO:0000313" key="2">
    <source>
        <dbReference type="Proteomes" id="UP000199503"/>
    </source>
</evidence>
<reference evidence="2" key="1">
    <citation type="submission" date="2016-10" db="EMBL/GenBank/DDBJ databases">
        <authorList>
            <person name="Varghese N."/>
            <person name="Submissions S."/>
        </authorList>
    </citation>
    <scope>NUCLEOTIDE SEQUENCE [LARGE SCALE GENOMIC DNA]</scope>
    <source>
        <strain evidence="2">DSM 44437</strain>
    </source>
</reference>
<dbReference type="EMBL" id="FOFV01000002">
    <property type="protein sequence ID" value="SEQ32255.1"/>
    <property type="molecule type" value="Genomic_DNA"/>
</dbReference>
<sequence length="271" mass="28740">MGEHTLEELHWAAEFKSPEEVAALIAEVDDVDALDEGRTALWRAVHASRFGNVEVLLAAGADPARSMMYGWSPARLSLATEHPLPTDEVLTPEERAAIAERDRLVAALGGVPRDDGHSLACVAGIDAETAVHRLEAEPVEVTEQVWTWDADQAVVGVTTVPGGCVVMQPKGFAATHVLERLSVGTVGFGMFANPKGGNHGEIHRDGECEASDLATGAGADLEDTAADVLLAHLYQGEPVAYCLAFAGLRPTDARAFTAPDLWVRLPGHLTA</sequence>
<dbReference type="Gene3D" id="1.25.40.20">
    <property type="entry name" value="Ankyrin repeat-containing domain"/>
    <property type="match status" value="1"/>
</dbReference>
<accession>A0A1H9F2W8</accession>
<name>A0A1H9F2W8_9PSEU</name>
<dbReference type="AlphaFoldDB" id="A0A1H9F2W8"/>
<dbReference type="SUPFAM" id="SSF48403">
    <property type="entry name" value="Ankyrin repeat"/>
    <property type="match status" value="1"/>
</dbReference>
<protein>
    <submittedName>
        <fullName evidence="1">Ankyrin repeats (3 copies)</fullName>
    </submittedName>
</protein>
<dbReference type="RefSeq" id="WP_143091485.1">
    <property type="nucleotide sequence ID" value="NZ_FOFV01000002.1"/>
</dbReference>
<proteinExistence type="predicted"/>
<keyword evidence="2" id="KW-1185">Reference proteome</keyword>
<dbReference type="Proteomes" id="UP000199503">
    <property type="component" value="Unassembled WGS sequence"/>
</dbReference>